<feature type="chain" id="PRO_5040354987" evidence="2">
    <location>
        <begin position="17"/>
        <end position="522"/>
    </location>
</feature>
<feature type="compositionally biased region" description="Polar residues" evidence="1">
    <location>
        <begin position="272"/>
        <end position="294"/>
    </location>
</feature>
<organism evidence="3 4">
    <name type="scientific">Guyanagaster necrorhizus</name>
    <dbReference type="NCBI Taxonomy" id="856835"/>
    <lineage>
        <taxon>Eukaryota</taxon>
        <taxon>Fungi</taxon>
        <taxon>Dikarya</taxon>
        <taxon>Basidiomycota</taxon>
        <taxon>Agaricomycotina</taxon>
        <taxon>Agaricomycetes</taxon>
        <taxon>Agaricomycetidae</taxon>
        <taxon>Agaricales</taxon>
        <taxon>Marasmiineae</taxon>
        <taxon>Physalacriaceae</taxon>
        <taxon>Guyanagaster</taxon>
    </lineage>
</organism>
<evidence type="ECO:0000256" key="1">
    <source>
        <dbReference type="SAM" id="MobiDB-lite"/>
    </source>
</evidence>
<dbReference type="GeneID" id="66106640"/>
<feature type="signal peptide" evidence="2">
    <location>
        <begin position="1"/>
        <end position="16"/>
    </location>
</feature>
<dbReference type="AlphaFoldDB" id="A0A9P8ARF0"/>
<keyword evidence="2" id="KW-0732">Signal</keyword>
<comment type="caution">
    <text evidence="3">The sequence shown here is derived from an EMBL/GenBank/DDBJ whole genome shotgun (WGS) entry which is preliminary data.</text>
</comment>
<accession>A0A9P8ARF0</accession>
<dbReference type="EMBL" id="MU250543">
    <property type="protein sequence ID" value="KAG7443797.1"/>
    <property type="molecule type" value="Genomic_DNA"/>
</dbReference>
<feature type="region of interest" description="Disordered" evidence="1">
    <location>
        <begin position="272"/>
        <end position="313"/>
    </location>
</feature>
<sequence>MTIFIPLLTIPVTTLADNLIGAYAFIATYFDSSVADIIEPQDLIVAVNQATSYLAAYHAGLMHFDLCNSNYSMSFHLELAKPEWKAWALTEVEHKNSLWDYDTSLLLPGEPGYKDENPSSILHQLLLPSCTISALPAPVVIGPTALVPKVVEPKASLSEVLWPIPIRTLQVSREPSFPLVTKNTISIVLSAVSSGSRTTVVHKHQQETGILAPIVPAPASKRAKPILVASSSQSCVQPLVPLFSVSQTTFQWKPIPGSLEFSVPSALSIDHNTSTPSAVESARSAGSSPCSVSTPDPPSEGPEGAPMEAVPSALDSPLSLSPHAYHPLTEMTVLVASEKPPHSQCMQQSILTVSKAPANMTFHESPSCQALEFMKLSMLPVAPDSLTNGQEYVYHCHSDKNPYFIHSPLLSWPCFNCTLAGFPEECIFESGVGKEICICCKSTCHCHCSACWDANQLHHAATLLDPLILSGDGAIHHGIDHIKCIEIKIKLLIRSLQLLYEDWQQVDASIDGDAMVSSSDTE</sequence>
<dbReference type="OrthoDB" id="3032926at2759"/>
<reference evidence="3" key="1">
    <citation type="submission" date="2020-11" db="EMBL/GenBank/DDBJ databases">
        <title>Adaptations for nitrogen fixation in a non-lichenized fungal sporocarp promotes dispersal by wood-feeding termites.</title>
        <authorList>
            <consortium name="DOE Joint Genome Institute"/>
            <person name="Koch R.A."/>
            <person name="Yoon G."/>
            <person name="Arayal U."/>
            <person name="Lail K."/>
            <person name="Amirebrahimi M."/>
            <person name="Labutti K."/>
            <person name="Lipzen A."/>
            <person name="Riley R."/>
            <person name="Barry K."/>
            <person name="Henrissat B."/>
            <person name="Grigoriev I.V."/>
            <person name="Herr J.R."/>
            <person name="Aime M.C."/>
        </authorList>
    </citation>
    <scope>NUCLEOTIDE SEQUENCE</scope>
    <source>
        <strain evidence="3">MCA 3950</strain>
    </source>
</reference>
<dbReference type="Proteomes" id="UP000812287">
    <property type="component" value="Unassembled WGS sequence"/>
</dbReference>
<name>A0A9P8ARF0_9AGAR</name>
<protein>
    <submittedName>
        <fullName evidence="3">Uncharacterized protein</fullName>
    </submittedName>
</protein>
<gene>
    <name evidence="3" type="ORF">BT62DRAFT_921727</name>
</gene>
<keyword evidence="4" id="KW-1185">Reference proteome</keyword>
<evidence type="ECO:0000313" key="3">
    <source>
        <dbReference type="EMBL" id="KAG7443797.1"/>
    </source>
</evidence>
<evidence type="ECO:0000256" key="2">
    <source>
        <dbReference type="SAM" id="SignalP"/>
    </source>
</evidence>
<evidence type="ECO:0000313" key="4">
    <source>
        <dbReference type="Proteomes" id="UP000812287"/>
    </source>
</evidence>
<dbReference type="RefSeq" id="XP_043037297.1">
    <property type="nucleotide sequence ID" value="XM_043184343.1"/>
</dbReference>
<proteinExistence type="predicted"/>